<dbReference type="RefSeq" id="WP_434481635.1">
    <property type="nucleotide sequence ID" value="NZ_BSSQ01000006.1"/>
</dbReference>
<feature type="transmembrane region" description="Helical" evidence="2">
    <location>
        <begin position="39"/>
        <end position="62"/>
    </location>
</feature>
<evidence type="ECO:0000256" key="2">
    <source>
        <dbReference type="SAM" id="Phobius"/>
    </source>
</evidence>
<evidence type="ECO:0000259" key="3">
    <source>
        <dbReference type="Pfam" id="PF02397"/>
    </source>
</evidence>
<dbReference type="Proteomes" id="UP001157114">
    <property type="component" value="Unassembled WGS sequence"/>
</dbReference>
<comment type="similarity">
    <text evidence="1">Belongs to the bacterial sugar transferase family.</text>
</comment>
<evidence type="ECO:0000313" key="5">
    <source>
        <dbReference type="Proteomes" id="UP001157114"/>
    </source>
</evidence>
<evidence type="ECO:0000256" key="1">
    <source>
        <dbReference type="ARBA" id="ARBA00006464"/>
    </source>
</evidence>
<name>A0ABQ6G8S9_9BACL</name>
<protein>
    <submittedName>
        <fullName evidence="4">Multidrug MFS transporter</fullName>
    </submittedName>
</protein>
<proteinExistence type="inferred from homology"/>
<organism evidence="4 5">
    <name type="scientific">Paenibacillus glycanilyticus</name>
    <dbReference type="NCBI Taxonomy" id="126569"/>
    <lineage>
        <taxon>Bacteria</taxon>
        <taxon>Bacillati</taxon>
        <taxon>Bacillota</taxon>
        <taxon>Bacilli</taxon>
        <taxon>Bacillales</taxon>
        <taxon>Paenibacillaceae</taxon>
        <taxon>Paenibacillus</taxon>
    </lineage>
</organism>
<keyword evidence="2" id="KW-1133">Transmembrane helix</keyword>
<keyword evidence="2" id="KW-0472">Membrane</keyword>
<reference evidence="4 5" key="1">
    <citation type="submission" date="2023-03" db="EMBL/GenBank/DDBJ databases">
        <title>Draft genome sequence of the bacteria which degrade cell wall of Tricholomamatutake.</title>
        <authorList>
            <person name="Konishi Y."/>
            <person name="Fukuta Y."/>
            <person name="Shirasaka N."/>
        </authorList>
    </citation>
    <scope>NUCLEOTIDE SEQUENCE [LARGE SCALE GENOMIC DNA]</scope>
    <source>
        <strain evidence="5">mu1</strain>
    </source>
</reference>
<dbReference type="PANTHER" id="PTHR30576:SF10">
    <property type="entry name" value="SLL5057 PROTEIN"/>
    <property type="match status" value="1"/>
</dbReference>
<dbReference type="InterPro" id="IPR003362">
    <property type="entry name" value="Bact_transf"/>
</dbReference>
<accession>A0ABQ6G8S9</accession>
<keyword evidence="2" id="KW-0812">Transmembrane</keyword>
<comment type="caution">
    <text evidence="4">The sequence shown here is derived from an EMBL/GenBank/DDBJ whole genome shotgun (WGS) entry which is preliminary data.</text>
</comment>
<gene>
    <name evidence="4" type="primary">epsE_1</name>
    <name evidence="4" type="ORF">MU1_17140</name>
</gene>
<dbReference type="Pfam" id="PF02397">
    <property type="entry name" value="Bac_transf"/>
    <property type="match status" value="1"/>
</dbReference>
<dbReference type="PANTHER" id="PTHR30576">
    <property type="entry name" value="COLANIC BIOSYNTHESIS UDP-GLUCOSE LIPID CARRIER TRANSFERASE"/>
    <property type="match status" value="1"/>
</dbReference>
<feature type="domain" description="Bacterial sugar transferase" evidence="3">
    <location>
        <begin position="36"/>
        <end position="224"/>
    </location>
</feature>
<keyword evidence="5" id="KW-1185">Reference proteome</keyword>
<evidence type="ECO:0000313" key="4">
    <source>
        <dbReference type="EMBL" id="GLX67369.1"/>
    </source>
</evidence>
<sequence length="230" mass="26494">MALSPLRKESEMTFDSHSSVVQAKIRSARKTYLIMKRMMDLVGAASGLLLLSPFLIIIALLIKLENPKAPVFFYQNRVGINEKLFRMYKFRSMVPNAEDLLTELLHKNEIEGHMFKMKHDPRITTIGRFIRRTSIDELPQLWNVVRGNMSLVGPRPPLPREVAQYSSYDKLRLRVKPGCTGLWQVSGRNELSFTEMVELDLEYIEKRNMLFDLQILAKTAKAMVGSDDAY</sequence>
<dbReference type="EMBL" id="BSSQ01000006">
    <property type="protein sequence ID" value="GLX67369.1"/>
    <property type="molecule type" value="Genomic_DNA"/>
</dbReference>